<dbReference type="EMBL" id="LS991953">
    <property type="protein sequence ID" value="SYV93144.1"/>
    <property type="molecule type" value="Genomic_DNA"/>
</dbReference>
<evidence type="ECO:0000256" key="1">
    <source>
        <dbReference type="SAM" id="MobiDB-lite"/>
    </source>
</evidence>
<dbReference type="Proteomes" id="UP000259328">
    <property type="component" value="Chromosome"/>
</dbReference>
<gene>
    <name evidence="2" type="ORF">NCTC10124_00873</name>
</gene>
<dbReference type="AlphaFoldDB" id="A0A3B0PI54"/>
<accession>A0A3B0PI54</accession>
<feature type="non-terminal residue" evidence="2">
    <location>
        <position position="47"/>
    </location>
</feature>
<organism evidence="2 3">
    <name type="scientific">Mycoplasmopsis synoviae</name>
    <name type="common">Mycoplasma synoviae</name>
    <dbReference type="NCBI Taxonomy" id="2109"/>
    <lineage>
        <taxon>Bacteria</taxon>
        <taxon>Bacillati</taxon>
        <taxon>Mycoplasmatota</taxon>
        <taxon>Mycoplasmoidales</taxon>
        <taxon>Metamycoplasmataceae</taxon>
        <taxon>Mycoplasmopsis</taxon>
    </lineage>
</organism>
<sequence>MNTKKEEVVSSPEATVEKKQTQSQTPIVSRDKLLEAGAYFGHKKQMW</sequence>
<evidence type="ECO:0000313" key="2">
    <source>
        <dbReference type="EMBL" id="SYV93144.1"/>
    </source>
</evidence>
<protein>
    <recommendedName>
        <fullName evidence="4">30S ribosomal protein S2</fullName>
    </recommendedName>
</protein>
<proteinExistence type="predicted"/>
<reference evidence="3" key="1">
    <citation type="submission" date="2018-06" db="EMBL/GenBank/DDBJ databases">
        <authorList>
            <consortium name="Pathogen Informatics"/>
        </authorList>
    </citation>
    <scope>NUCLEOTIDE SEQUENCE [LARGE SCALE GENOMIC DNA]</scope>
    <source>
        <strain evidence="3">NCTC10124</strain>
    </source>
</reference>
<name>A0A3B0PI54_MYCSY</name>
<evidence type="ECO:0008006" key="4">
    <source>
        <dbReference type="Google" id="ProtNLM"/>
    </source>
</evidence>
<evidence type="ECO:0000313" key="3">
    <source>
        <dbReference type="Proteomes" id="UP000259328"/>
    </source>
</evidence>
<feature type="region of interest" description="Disordered" evidence="1">
    <location>
        <begin position="1"/>
        <end position="27"/>
    </location>
</feature>